<reference evidence="2 3" key="1">
    <citation type="journal article" date="2021" name="Elife">
        <title>Chloroplast acquisition without the gene transfer in kleptoplastic sea slugs, Plakobranchus ocellatus.</title>
        <authorList>
            <person name="Maeda T."/>
            <person name="Takahashi S."/>
            <person name="Yoshida T."/>
            <person name="Shimamura S."/>
            <person name="Takaki Y."/>
            <person name="Nagai Y."/>
            <person name="Toyoda A."/>
            <person name="Suzuki Y."/>
            <person name="Arimoto A."/>
            <person name="Ishii H."/>
            <person name="Satoh N."/>
            <person name="Nishiyama T."/>
            <person name="Hasebe M."/>
            <person name="Maruyama T."/>
            <person name="Minagawa J."/>
            <person name="Obokata J."/>
            <person name="Shigenobu S."/>
        </authorList>
    </citation>
    <scope>NUCLEOTIDE SEQUENCE [LARGE SCALE GENOMIC DNA]</scope>
</reference>
<name>A0AAV3ZCX4_9GAST</name>
<feature type="compositionally biased region" description="Low complexity" evidence="1">
    <location>
        <begin position="129"/>
        <end position="144"/>
    </location>
</feature>
<accession>A0AAV3ZCX4</accession>
<feature type="compositionally biased region" description="Low complexity" evidence="1">
    <location>
        <begin position="34"/>
        <end position="47"/>
    </location>
</feature>
<dbReference type="EMBL" id="BLXT01002252">
    <property type="protein sequence ID" value="GFN92500.1"/>
    <property type="molecule type" value="Genomic_DNA"/>
</dbReference>
<gene>
    <name evidence="2" type="ORF">PoB_001900600</name>
</gene>
<dbReference type="Proteomes" id="UP000735302">
    <property type="component" value="Unassembled WGS sequence"/>
</dbReference>
<evidence type="ECO:0000256" key="1">
    <source>
        <dbReference type="SAM" id="MobiDB-lite"/>
    </source>
</evidence>
<comment type="caution">
    <text evidence="2">The sequence shown here is derived from an EMBL/GenBank/DDBJ whole genome shotgun (WGS) entry which is preliminary data.</text>
</comment>
<evidence type="ECO:0000313" key="3">
    <source>
        <dbReference type="Proteomes" id="UP000735302"/>
    </source>
</evidence>
<protein>
    <submittedName>
        <fullName evidence="2">Uncharacterized protein</fullName>
    </submittedName>
</protein>
<feature type="region of interest" description="Disordered" evidence="1">
    <location>
        <begin position="1"/>
        <end position="102"/>
    </location>
</feature>
<organism evidence="2 3">
    <name type="scientific">Plakobranchus ocellatus</name>
    <dbReference type="NCBI Taxonomy" id="259542"/>
    <lineage>
        <taxon>Eukaryota</taxon>
        <taxon>Metazoa</taxon>
        <taxon>Spiralia</taxon>
        <taxon>Lophotrochozoa</taxon>
        <taxon>Mollusca</taxon>
        <taxon>Gastropoda</taxon>
        <taxon>Heterobranchia</taxon>
        <taxon>Euthyneura</taxon>
        <taxon>Panpulmonata</taxon>
        <taxon>Sacoglossa</taxon>
        <taxon>Placobranchoidea</taxon>
        <taxon>Plakobranchidae</taxon>
        <taxon>Plakobranchus</taxon>
    </lineage>
</organism>
<dbReference type="AlphaFoldDB" id="A0AAV3ZCX4"/>
<sequence>MLMLNHADGKGDNPARSRAASNADKNNGPSLLDNAHASSSSATNNKSSDVKGPDTSHPGLSGLLVAPSAQQIAMNSTALTSSGPISLHNDDKTDKGITSAPPVVADGAVIEPSVTTLPASNMAAAASIATSNQNLDQQHQQQPQRPSLTSGSNPTNTTTAGSSPSGPASNKLVAVNT</sequence>
<keyword evidence="3" id="KW-1185">Reference proteome</keyword>
<feature type="compositionally biased region" description="Polar residues" evidence="1">
    <location>
        <begin position="19"/>
        <end position="29"/>
    </location>
</feature>
<evidence type="ECO:0000313" key="2">
    <source>
        <dbReference type="EMBL" id="GFN92500.1"/>
    </source>
</evidence>
<feature type="region of interest" description="Disordered" evidence="1">
    <location>
        <begin position="129"/>
        <end position="177"/>
    </location>
</feature>
<feature type="compositionally biased region" description="Polar residues" evidence="1">
    <location>
        <begin position="145"/>
        <end position="168"/>
    </location>
</feature>
<proteinExistence type="predicted"/>
<feature type="compositionally biased region" description="Polar residues" evidence="1">
    <location>
        <begin position="68"/>
        <end position="84"/>
    </location>
</feature>